<organism evidence="9 10">
    <name type="scientific">Lophium mytilinum</name>
    <dbReference type="NCBI Taxonomy" id="390894"/>
    <lineage>
        <taxon>Eukaryota</taxon>
        <taxon>Fungi</taxon>
        <taxon>Dikarya</taxon>
        <taxon>Ascomycota</taxon>
        <taxon>Pezizomycotina</taxon>
        <taxon>Dothideomycetes</taxon>
        <taxon>Pleosporomycetidae</taxon>
        <taxon>Mytilinidiales</taxon>
        <taxon>Mytilinidiaceae</taxon>
        <taxon>Lophium</taxon>
    </lineage>
</organism>
<accession>A0A6A6R8P7</accession>
<dbReference type="Proteomes" id="UP000799750">
    <property type="component" value="Unassembled WGS sequence"/>
</dbReference>
<protein>
    <recommendedName>
        <fullName evidence="8">Major facilitator superfamily (MFS) profile domain-containing protein</fullName>
    </recommendedName>
</protein>
<evidence type="ECO:0000313" key="9">
    <source>
        <dbReference type="EMBL" id="KAF2500921.1"/>
    </source>
</evidence>
<dbReference type="OrthoDB" id="4540492at2759"/>
<dbReference type="GO" id="GO:0015791">
    <property type="term" value="P:polyol transmembrane transport"/>
    <property type="evidence" value="ECO:0007669"/>
    <property type="project" value="UniProtKB-ARBA"/>
</dbReference>
<evidence type="ECO:0000256" key="5">
    <source>
        <dbReference type="ARBA" id="ARBA00022989"/>
    </source>
</evidence>
<feature type="transmembrane region" description="Helical" evidence="7">
    <location>
        <begin position="247"/>
        <end position="268"/>
    </location>
</feature>
<evidence type="ECO:0000256" key="2">
    <source>
        <dbReference type="ARBA" id="ARBA00010992"/>
    </source>
</evidence>
<keyword evidence="3" id="KW-0813">Transport</keyword>
<dbReference type="EMBL" id="MU004182">
    <property type="protein sequence ID" value="KAF2500921.1"/>
    <property type="molecule type" value="Genomic_DNA"/>
</dbReference>
<evidence type="ECO:0000256" key="7">
    <source>
        <dbReference type="SAM" id="Phobius"/>
    </source>
</evidence>
<dbReference type="GO" id="GO:0015798">
    <property type="term" value="P:myo-inositol transport"/>
    <property type="evidence" value="ECO:0007669"/>
    <property type="project" value="UniProtKB-ARBA"/>
</dbReference>
<feature type="transmembrane region" description="Helical" evidence="7">
    <location>
        <begin position="536"/>
        <end position="556"/>
    </location>
</feature>
<feature type="transmembrane region" description="Helical" evidence="7">
    <location>
        <begin position="217"/>
        <end position="235"/>
    </location>
</feature>
<dbReference type="SUPFAM" id="SSF103473">
    <property type="entry name" value="MFS general substrate transporter"/>
    <property type="match status" value="1"/>
</dbReference>
<evidence type="ECO:0000259" key="8">
    <source>
        <dbReference type="PROSITE" id="PS50850"/>
    </source>
</evidence>
<proteinExistence type="inferred from homology"/>
<evidence type="ECO:0000256" key="4">
    <source>
        <dbReference type="ARBA" id="ARBA00022692"/>
    </source>
</evidence>
<feature type="transmembrane region" description="Helical" evidence="7">
    <location>
        <begin position="442"/>
        <end position="464"/>
    </location>
</feature>
<dbReference type="AlphaFoldDB" id="A0A6A6R8P7"/>
<comment type="similarity">
    <text evidence="2">Belongs to the major facilitator superfamily. Sugar transporter (TC 2.A.1.1) family.</text>
</comment>
<evidence type="ECO:0000256" key="1">
    <source>
        <dbReference type="ARBA" id="ARBA00004141"/>
    </source>
</evidence>
<dbReference type="InterPro" id="IPR036259">
    <property type="entry name" value="MFS_trans_sf"/>
</dbReference>
<dbReference type="Gene3D" id="1.20.1250.20">
    <property type="entry name" value="MFS general substrate transporter like domains"/>
    <property type="match status" value="1"/>
</dbReference>
<dbReference type="PROSITE" id="PS00216">
    <property type="entry name" value="SUGAR_TRANSPORT_1"/>
    <property type="match status" value="1"/>
</dbReference>
<dbReference type="InterPro" id="IPR050814">
    <property type="entry name" value="Myo-inositol_Transporter"/>
</dbReference>
<comment type="subcellular location">
    <subcellularLocation>
        <location evidence="1">Membrane</location>
        <topology evidence="1">Multi-pass membrane protein</topology>
    </subcellularLocation>
</comment>
<feature type="transmembrane region" description="Helical" evidence="7">
    <location>
        <begin position="568"/>
        <end position="587"/>
    </location>
</feature>
<sequence length="695" mass="79017">MVISHFLLFDSYATMAEPKVANSRDGPADQYMSVPFFGWDQNKMNLEANEFIKLSGLADYASHIRRGSFLAQDRNAFPKDKPRHDGLTLTPDERARLELEQSPRRIDKFKQPFRLWAVVILCSLGAAVQGWDETAVNGAQIQYQYAYGIDGAQNNGYRGLTNSAPYLCCTLSCWLNYPLNRFLARRGVIALTCLISVIACLGQAFPQTWQQLFVARLLLGLAIGPKSATIPIYAAECAPANVRGALVMMWQMWTAFGLMCGYAASVILQYMRDSNNESCSFAHLRDSSSLADTQQTLLSARCSLSWRMMLSSPMILPLLVAQYIYTVPESPRWLIQKAHNGNKKKYEEAFLALCKLRHTKLQAARDLFAIHHLLLRQAEITNKSRAGKRRSPFRELFTIGRNRRALTASVITMFLQQQCGVNVMAFYSSSVLLTAGFSAQNALLASMGFGVINFVFALPAVWTIDSFGRRSLLLATFPFMALFQVFIAVGFLFKGTARTVLTLTGMYLFSVAYSPGEGPVPFVYSAESMPLYNRDFGMGIVTSVNWFFNFLLGITWPSFETAFHPSGAFAWYAAWCIIGWWMILLLVPETKNLTLEQLDDVFRISVAKHAMHGLKELRWFFHRFILRRRRCQKPILIPRHEDDEDEQQSQCQLRPIEDPHWDEEQEVESSIFGLRPRNGIMSRKICKHLHRRETF</sequence>
<keyword evidence="5 7" id="KW-1133">Transmembrane helix</keyword>
<reference evidence="9" key="1">
    <citation type="journal article" date="2020" name="Stud. Mycol.">
        <title>101 Dothideomycetes genomes: a test case for predicting lifestyles and emergence of pathogens.</title>
        <authorList>
            <person name="Haridas S."/>
            <person name="Albert R."/>
            <person name="Binder M."/>
            <person name="Bloem J."/>
            <person name="Labutti K."/>
            <person name="Salamov A."/>
            <person name="Andreopoulos B."/>
            <person name="Baker S."/>
            <person name="Barry K."/>
            <person name="Bills G."/>
            <person name="Bluhm B."/>
            <person name="Cannon C."/>
            <person name="Castanera R."/>
            <person name="Culley D."/>
            <person name="Daum C."/>
            <person name="Ezra D."/>
            <person name="Gonzalez J."/>
            <person name="Henrissat B."/>
            <person name="Kuo A."/>
            <person name="Liang C."/>
            <person name="Lipzen A."/>
            <person name="Lutzoni F."/>
            <person name="Magnuson J."/>
            <person name="Mondo S."/>
            <person name="Nolan M."/>
            <person name="Ohm R."/>
            <person name="Pangilinan J."/>
            <person name="Park H.-J."/>
            <person name="Ramirez L."/>
            <person name="Alfaro M."/>
            <person name="Sun H."/>
            <person name="Tritt A."/>
            <person name="Yoshinaga Y."/>
            <person name="Zwiers L.-H."/>
            <person name="Turgeon B."/>
            <person name="Goodwin S."/>
            <person name="Spatafora J."/>
            <person name="Crous P."/>
            <person name="Grigoriev I."/>
        </authorList>
    </citation>
    <scope>NUCLEOTIDE SEQUENCE</scope>
    <source>
        <strain evidence="9">CBS 269.34</strain>
    </source>
</reference>
<name>A0A6A6R8P7_9PEZI</name>
<dbReference type="InterPro" id="IPR020846">
    <property type="entry name" value="MFS_dom"/>
</dbReference>
<dbReference type="InterPro" id="IPR005829">
    <property type="entry name" value="Sugar_transporter_CS"/>
</dbReference>
<dbReference type="PRINTS" id="PR00171">
    <property type="entry name" value="SUGRTRNSPORT"/>
</dbReference>
<keyword evidence="10" id="KW-1185">Reference proteome</keyword>
<evidence type="ECO:0000313" key="10">
    <source>
        <dbReference type="Proteomes" id="UP000799750"/>
    </source>
</evidence>
<dbReference type="PANTHER" id="PTHR48020:SF25">
    <property type="entry name" value="SUGAR TRANSPORTER, PUTATIVE (AFU_ORTHOLOGUE AFUA_7G05830)-RELATED"/>
    <property type="match status" value="1"/>
</dbReference>
<feature type="transmembrane region" description="Helical" evidence="7">
    <location>
        <begin position="505"/>
        <end position="524"/>
    </location>
</feature>
<gene>
    <name evidence="9" type="ORF">BU16DRAFT_185712</name>
</gene>
<dbReference type="GO" id="GO:0022857">
    <property type="term" value="F:transmembrane transporter activity"/>
    <property type="evidence" value="ECO:0007669"/>
    <property type="project" value="InterPro"/>
</dbReference>
<dbReference type="PROSITE" id="PS50850">
    <property type="entry name" value="MFS"/>
    <property type="match status" value="1"/>
</dbReference>
<dbReference type="PANTHER" id="PTHR48020">
    <property type="entry name" value="PROTON MYO-INOSITOL COTRANSPORTER"/>
    <property type="match status" value="1"/>
</dbReference>
<feature type="transmembrane region" description="Helical" evidence="7">
    <location>
        <begin position="471"/>
        <end position="493"/>
    </location>
</feature>
<dbReference type="GO" id="GO:0016020">
    <property type="term" value="C:membrane"/>
    <property type="evidence" value="ECO:0007669"/>
    <property type="project" value="UniProtKB-SubCell"/>
</dbReference>
<feature type="domain" description="Major facilitator superfamily (MFS) profile" evidence="8">
    <location>
        <begin position="118"/>
        <end position="591"/>
    </location>
</feature>
<evidence type="ECO:0000256" key="3">
    <source>
        <dbReference type="ARBA" id="ARBA00022448"/>
    </source>
</evidence>
<evidence type="ECO:0000256" key="6">
    <source>
        <dbReference type="ARBA" id="ARBA00023136"/>
    </source>
</evidence>
<dbReference type="InterPro" id="IPR003663">
    <property type="entry name" value="Sugar/inositol_transpt"/>
</dbReference>
<dbReference type="InterPro" id="IPR005828">
    <property type="entry name" value="MFS_sugar_transport-like"/>
</dbReference>
<keyword evidence="6 7" id="KW-0472">Membrane</keyword>
<keyword evidence="4 7" id="KW-0812">Transmembrane</keyword>
<dbReference type="Pfam" id="PF00083">
    <property type="entry name" value="Sugar_tr"/>
    <property type="match status" value="1"/>
</dbReference>
<feature type="transmembrane region" description="Helical" evidence="7">
    <location>
        <begin position="187"/>
        <end position="205"/>
    </location>
</feature>